<reference evidence="5 6" key="1">
    <citation type="submission" date="2024-04" db="EMBL/GenBank/DDBJ databases">
        <title>Complete genome sequence of Nguyenibacter vanlangesis HBCM-1154, a strain capable of nitrogen fixation, IAA production, and phosphorus solubilization isolated from sugarcane soil.</title>
        <authorList>
            <person name="MY HANH P."/>
        </authorList>
    </citation>
    <scope>NUCLEOTIDE SEQUENCE [LARGE SCALE GENOMIC DNA]</scope>
    <source>
        <strain evidence="5 6">HBCM 1154</strain>
    </source>
</reference>
<keyword evidence="2" id="KW-0238">DNA-binding</keyword>
<dbReference type="Gene3D" id="3.40.50.880">
    <property type="match status" value="1"/>
</dbReference>
<feature type="domain" description="HTH araC/xylS-type" evidence="4">
    <location>
        <begin position="219"/>
        <end position="317"/>
    </location>
</feature>
<dbReference type="Proteomes" id="UP001449795">
    <property type="component" value="Chromosome"/>
</dbReference>
<dbReference type="PANTHER" id="PTHR43130">
    <property type="entry name" value="ARAC-FAMILY TRANSCRIPTIONAL REGULATOR"/>
    <property type="match status" value="1"/>
</dbReference>
<dbReference type="InterPro" id="IPR009057">
    <property type="entry name" value="Homeodomain-like_sf"/>
</dbReference>
<dbReference type="SMART" id="SM00342">
    <property type="entry name" value="HTH_ARAC"/>
    <property type="match status" value="1"/>
</dbReference>
<protein>
    <submittedName>
        <fullName evidence="5">Helix-turn-helix domain-containing protein</fullName>
    </submittedName>
</protein>
<dbReference type="InterPro" id="IPR052158">
    <property type="entry name" value="INH-QAR"/>
</dbReference>
<proteinExistence type="predicted"/>
<evidence type="ECO:0000313" key="5">
    <source>
        <dbReference type="EMBL" id="XAE41283.1"/>
    </source>
</evidence>
<evidence type="ECO:0000256" key="2">
    <source>
        <dbReference type="ARBA" id="ARBA00023125"/>
    </source>
</evidence>
<evidence type="ECO:0000256" key="1">
    <source>
        <dbReference type="ARBA" id="ARBA00023015"/>
    </source>
</evidence>
<evidence type="ECO:0000259" key="4">
    <source>
        <dbReference type="PROSITE" id="PS01124"/>
    </source>
</evidence>
<dbReference type="CDD" id="cd03136">
    <property type="entry name" value="GATase1_AraC_ArgR_like"/>
    <property type="match status" value="1"/>
</dbReference>
<dbReference type="InterPro" id="IPR018062">
    <property type="entry name" value="HTH_AraC-typ_CS"/>
</dbReference>
<dbReference type="SUPFAM" id="SSF46689">
    <property type="entry name" value="Homeodomain-like"/>
    <property type="match status" value="2"/>
</dbReference>
<sequence length="318" mass="34584">MTCRVGFLLVPRFSALGFLCAAEPLRVANRLAGQALYQWDVLSLDGRPAVASNAMRIEAARSLADAARADAPALDWLVVCAGFSPLAGLARAHDRALRVLARRGVQMGGIDTGAFLLARAGLGQDTPMTMHWEARPAFVEAFPDWRASDELFEDHGGIFTGAGGTASIDLMLARIAAARGAGFARRVSEQCIHTVIRRPDAAQKAPQRGRSPAHNRRLARVVALMEQTTDRRLGVGELTAIAHCSERHLERVFHHAFGWGMAAHHRKLRLARARTILRETDLPVTEIAAATGFESRSGFSRAYRDEFGVPPAADRIEP</sequence>
<accession>A0ABZ3D0K9</accession>
<name>A0ABZ3D0K9_9PROT</name>
<dbReference type="InterPro" id="IPR018060">
    <property type="entry name" value="HTH_AraC"/>
</dbReference>
<dbReference type="InterPro" id="IPR029062">
    <property type="entry name" value="Class_I_gatase-like"/>
</dbReference>
<dbReference type="PANTHER" id="PTHR43130:SF3">
    <property type="entry name" value="HTH-TYPE TRANSCRIPTIONAL REGULATOR RV1931C"/>
    <property type="match status" value="1"/>
</dbReference>
<evidence type="ECO:0000256" key="3">
    <source>
        <dbReference type="ARBA" id="ARBA00023163"/>
    </source>
</evidence>
<dbReference type="PROSITE" id="PS00041">
    <property type="entry name" value="HTH_ARAC_FAMILY_1"/>
    <property type="match status" value="1"/>
</dbReference>
<keyword evidence="3" id="KW-0804">Transcription</keyword>
<dbReference type="SUPFAM" id="SSF52317">
    <property type="entry name" value="Class I glutamine amidotransferase-like"/>
    <property type="match status" value="1"/>
</dbReference>
<gene>
    <name evidence="5" type="ORF">AAC691_13305</name>
</gene>
<evidence type="ECO:0000313" key="6">
    <source>
        <dbReference type="Proteomes" id="UP001449795"/>
    </source>
</evidence>
<organism evidence="5 6">
    <name type="scientific">Nguyenibacter vanlangensis</name>
    <dbReference type="NCBI Taxonomy" id="1216886"/>
    <lineage>
        <taxon>Bacteria</taxon>
        <taxon>Pseudomonadati</taxon>
        <taxon>Pseudomonadota</taxon>
        <taxon>Alphaproteobacteria</taxon>
        <taxon>Acetobacterales</taxon>
        <taxon>Acetobacteraceae</taxon>
        <taxon>Nguyenibacter</taxon>
    </lineage>
</organism>
<dbReference type="PROSITE" id="PS01124">
    <property type="entry name" value="HTH_ARAC_FAMILY_2"/>
    <property type="match status" value="1"/>
</dbReference>
<keyword evidence="1" id="KW-0805">Transcription regulation</keyword>
<dbReference type="Pfam" id="PF12833">
    <property type="entry name" value="HTH_18"/>
    <property type="match status" value="1"/>
</dbReference>
<dbReference type="RefSeq" id="WP_323989491.1">
    <property type="nucleotide sequence ID" value="NZ_CP152276.1"/>
</dbReference>
<dbReference type="EMBL" id="CP152276">
    <property type="protein sequence ID" value="XAE41283.1"/>
    <property type="molecule type" value="Genomic_DNA"/>
</dbReference>
<keyword evidence="6" id="KW-1185">Reference proteome</keyword>
<dbReference type="Gene3D" id="1.10.10.60">
    <property type="entry name" value="Homeodomain-like"/>
    <property type="match status" value="1"/>
</dbReference>